<dbReference type="Pfam" id="PF13424">
    <property type="entry name" value="TPR_12"/>
    <property type="match status" value="5"/>
</dbReference>
<dbReference type="RefSeq" id="WP_094570640.1">
    <property type="nucleotide sequence ID" value="NZ_CP022743.1"/>
</dbReference>
<dbReference type="InterPro" id="IPR019734">
    <property type="entry name" value="TPR_rpt"/>
</dbReference>
<gene>
    <name evidence="5" type="ORF">MuYL_2381</name>
</gene>
<dbReference type="InterPro" id="IPR011990">
    <property type="entry name" value="TPR-like_helical_dom_sf"/>
</dbReference>
<dbReference type="PANTHER" id="PTHR45641">
    <property type="entry name" value="TETRATRICOPEPTIDE REPEAT PROTEIN (AFU_ORTHOLOGUE AFUA_6G03870)"/>
    <property type="match status" value="1"/>
</dbReference>
<sequence>MTPHLRYPLFLVILLILTIQAKAQTWNKLNDAFVDAFQSGRYKEAEQLGKKALAKSGQVYGMDHLNYATSAYYLGRAERQLGNNDVAEPLLIKASAIRLKKLGVLSKEYIEVYNSLGLLCRDEGRFREAGVILVKVLALNEKTLTSNSVITATSMDNLAGMYFSIGAYEKAEPLFESAVRVKINLLGDKDPHCAVSMNNLGMLFLEKGVFDKAERLFRQALAIYDQAYEPPCPPCATEWNNLGLLYSDRGNDLEAARYFVKALRIKKETSGDSTVSYATTLNNLAVVYQKEGLTAQADSLYQRALAIKLAKLGPQNPEYATGLDNLGAFYLSIKQYDKAAPDIEKGLEIRQTLFSGNNAELAESLNHLAMVAHHRGEFEKARADYQRAMSIRLATLGENHPSYIASLSNMAAVCLALKDSDQAEGYFRKANKTLIRQIKTYFPALSEKEKGLYLGTIDFHFDAFYSFAVARSRARPGLLAEMYDLQLLLKGLLFNTTSRLRVDILGSKNALLINNFREWESLREQLAKAYILGKTSPNYTDMQVDRLQQRIGQLEQYLQKNAAEFGGEFGAALDWSAIPAKLSGNSAAVELVRYTRYAGERTDSICYAALIVTSETKDHPQLVALDNGGQLDGQVLQRYTNSVERQGTARDIIPVKGMLVSQKDLDMLYGQFWAKLQAGLKGITKVYFSPDGAYNLINPNTLRNPQTGKFVFDELDIRLLTSSADLLKRPGSRLPGTPGKAILFGNPAYGMNAFKAGDTPRVVIEDLPGTQTEVSHLNEILVAAHWQPETFVAEKASEQAVKRIRHPGVLHLATHGFYLGDTTQDKRSRYADNPMLYTGLLFAGAARTLNAGSDIADSTREDGVLTGFEAENLDLRQTALVVLSACETGQGDLIRNGEGTYSLERAFKTAGAGAVLYSMWRVNDDVTQKLMAHFYTYWLGGDEMHTALRRAQADIRSAFPDPYYWGAFVLSASP</sequence>
<evidence type="ECO:0000313" key="5">
    <source>
        <dbReference type="EMBL" id="ASU34270.1"/>
    </source>
</evidence>
<dbReference type="AlphaFoldDB" id="A0A223NWV3"/>
<dbReference type="InterPro" id="IPR024983">
    <property type="entry name" value="CHAT_dom"/>
</dbReference>
<feature type="repeat" description="TPR" evidence="3">
    <location>
        <begin position="320"/>
        <end position="353"/>
    </location>
</feature>
<dbReference type="EMBL" id="CP022743">
    <property type="protein sequence ID" value="ASU34270.1"/>
    <property type="molecule type" value="Genomic_DNA"/>
</dbReference>
<evidence type="ECO:0000256" key="2">
    <source>
        <dbReference type="ARBA" id="ARBA00022803"/>
    </source>
</evidence>
<keyword evidence="2 3" id="KW-0802">TPR repeat</keyword>
<evidence type="ECO:0000256" key="3">
    <source>
        <dbReference type="PROSITE-ProRule" id="PRU00339"/>
    </source>
</evidence>
<feature type="repeat" description="TPR" evidence="3">
    <location>
        <begin position="194"/>
        <end position="227"/>
    </location>
</feature>
<dbReference type="Pfam" id="PF12770">
    <property type="entry name" value="CHAT"/>
    <property type="match status" value="1"/>
</dbReference>
<feature type="domain" description="CHAT" evidence="4">
    <location>
        <begin position="664"/>
        <end position="971"/>
    </location>
</feature>
<evidence type="ECO:0000313" key="6">
    <source>
        <dbReference type="Proteomes" id="UP000215002"/>
    </source>
</evidence>
<proteinExistence type="predicted"/>
<evidence type="ECO:0000256" key="1">
    <source>
        <dbReference type="ARBA" id="ARBA00022737"/>
    </source>
</evidence>
<evidence type="ECO:0000259" key="4">
    <source>
        <dbReference type="Pfam" id="PF12770"/>
    </source>
</evidence>
<feature type="repeat" description="TPR" evidence="3">
    <location>
        <begin position="236"/>
        <end position="269"/>
    </location>
</feature>
<name>A0A223NWV3_9SPHI</name>
<dbReference type="PROSITE" id="PS50005">
    <property type="entry name" value="TPR"/>
    <property type="match status" value="3"/>
</dbReference>
<protein>
    <recommendedName>
        <fullName evidence="4">CHAT domain-containing protein</fullName>
    </recommendedName>
</protein>
<reference evidence="5 6" key="1">
    <citation type="submission" date="2017-08" db="EMBL/GenBank/DDBJ databases">
        <title>Complete genome sequence of Mucilaginibacter sp. strain BJC16-A31.</title>
        <authorList>
            <consortium name="Henan University of Science and Technology"/>
            <person name="You X."/>
        </authorList>
    </citation>
    <scope>NUCLEOTIDE SEQUENCE [LARGE SCALE GENOMIC DNA]</scope>
    <source>
        <strain evidence="5 6">BJC16-A31</strain>
    </source>
</reference>
<dbReference type="OrthoDB" id="9771112at2"/>
<organism evidence="5 6">
    <name type="scientific">Mucilaginibacter xinganensis</name>
    <dbReference type="NCBI Taxonomy" id="1234841"/>
    <lineage>
        <taxon>Bacteria</taxon>
        <taxon>Pseudomonadati</taxon>
        <taxon>Bacteroidota</taxon>
        <taxon>Sphingobacteriia</taxon>
        <taxon>Sphingobacteriales</taxon>
        <taxon>Sphingobacteriaceae</taxon>
        <taxon>Mucilaginibacter</taxon>
    </lineage>
</organism>
<dbReference type="PANTHER" id="PTHR45641:SF19">
    <property type="entry name" value="NEPHROCYSTIN-3"/>
    <property type="match status" value="1"/>
</dbReference>
<accession>A0A223NWV3</accession>
<dbReference type="SUPFAM" id="SSF48452">
    <property type="entry name" value="TPR-like"/>
    <property type="match status" value="2"/>
</dbReference>
<dbReference type="Gene3D" id="1.25.40.10">
    <property type="entry name" value="Tetratricopeptide repeat domain"/>
    <property type="match status" value="3"/>
</dbReference>
<keyword evidence="1" id="KW-0677">Repeat</keyword>
<keyword evidence="6" id="KW-1185">Reference proteome</keyword>
<dbReference type="SMART" id="SM00028">
    <property type="entry name" value="TPR"/>
    <property type="match status" value="8"/>
</dbReference>
<dbReference type="KEGG" id="muc:MuYL_2381"/>
<dbReference type="Proteomes" id="UP000215002">
    <property type="component" value="Chromosome"/>
</dbReference>